<dbReference type="Gene3D" id="3.40.50.880">
    <property type="match status" value="1"/>
</dbReference>
<dbReference type="OrthoDB" id="9792284at2"/>
<evidence type="ECO:0000313" key="3">
    <source>
        <dbReference type="EMBL" id="PTW59392.1"/>
    </source>
</evidence>
<keyword evidence="3" id="KW-0378">Hydrolase</keyword>
<dbReference type="GO" id="GO:0008233">
    <property type="term" value="F:peptidase activity"/>
    <property type="evidence" value="ECO:0007669"/>
    <property type="project" value="UniProtKB-KW"/>
</dbReference>
<dbReference type="Pfam" id="PF01965">
    <property type="entry name" value="DJ-1_PfpI"/>
    <property type="match status" value="1"/>
</dbReference>
<comment type="similarity">
    <text evidence="1">Belongs to the peptidase C56 family.</text>
</comment>
<evidence type="ECO:0000256" key="1">
    <source>
        <dbReference type="ARBA" id="ARBA00008542"/>
    </source>
</evidence>
<proteinExistence type="inferred from homology"/>
<evidence type="ECO:0000259" key="2">
    <source>
        <dbReference type="Pfam" id="PF01965"/>
    </source>
</evidence>
<dbReference type="GO" id="GO:0006508">
    <property type="term" value="P:proteolysis"/>
    <property type="evidence" value="ECO:0007669"/>
    <property type="project" value="UniProtKB-KW"/>
</dbReference>
<organism evidence="3 4">
    <name type="scientific">Breoghania corrubedonensis</name>
    <dbReference type="NCBI Taxonomy" id="665038"/>
    <lineage>
        <taxon>Bacteria</taxon>
        <taxon>Pseudomonadati</taxon>
        <taxon>Pseudomonadota</taxon>
        <taxon>Alphaproteobacteria</taxon>
        <taxon>Hyphomicrobiales</taxon>
        <taxon>Stappiaceae</taxon>
        <taxon>Breoghania</taxon>
    </lineage>
</organism>
<dbReference type="PANTHER" id="PTHR42733:SF12">
    <property type="entry name" value="PROTEINASE"/>
    <property type="match status" value="1"/>
</dbReference>
<dbReference type="Proteomes" id="UP000244081">
    <property type="component" value="Unassembled WGS sequence"/>
</dbReference>
<feature type="domain" description="DJ-1/PfpI" evidence="2">
    <location>
        <begin position="8"/>
        <end position="175"/>
    </location>
</feature>
<dbReference type="PANTHER" id="PTHR42733">
    <property type="entry name" value="DJ-1 PROTEIN"/>
    <property type="match status" value="1"/>
</dbReference>
<dbReference type="PROSITE" id="PS51276">
    <property type="entry name" value="PEPTIDASE_C56_PFPI"/>
    <property type="match status" value="1"/>
</dbReference>
<evidence type="ECO:0000313" key="4">
    <source>
        <dbReference type="Proteomes" id="UP000244081"/>
    </source>
</evidence>
<protein>
    <submittedName>
        <fullName evidence="3">Protease I</fullName>
    </submittedName>
</protein>
<name>A0A2T5V6L4_9HYPH</name>
<keyword evidence="3" id="KW-0645">Protease</keyword>
<gene>
    <name evidence="3" type="ORF">C8N35_107105</name>
</gene>
<sequence>MTDINASRILIIATNGFEQSELEVPRDKLREAGATVDVASPDGNEIRGWKGKDWADTVPVDRKIADARVEDYDALVIPGGQINPDLLRVDEDAMAQVKTFLASGKVVAAVCHGPWLLVEADAVRGREVTSYKSIRTDVINAGGKWVDREVVADGGIVTSRQPADLDAFVAKIIEEIREGRHEQRKVA</sequence>
<dbReference type="NCBIfam" id="TIGR01382">
    <property type="entry name" value="PfpI"/>
    <property type="match status" value="1"/>
</dbReference>
<dbReference type="InterPro" id="IPR029062">
    <property type="entry name" value="Class_I_gatase-like"/>
</dbReference>
<accession>A0A2T5V6L4</accession>
<keyword evidence="4" id="KW-1185">Reference proteome</keyword>
<dbReference type="SUPFAM" id="SSF52317">
    <property type="entry name" value="Class I glutamine amidotransferase-like"/>
    <property type="match status" value="1"/>
</dbReference>
<dbReference type="InterPro" id="IPR006286">
    <property type="entry name" value="C56_PfpI-like"/>
</dbReference>
<dbReference type="AlphaFoldDB" id="A0A2T5V6L4"/>
<comment type="caution">
    <text evidence="3">The sequence shown here is derived from an EMBL/GenBank/DDBJ whole genome shotgun (WGS) entry which is preliminary data.</text>
</comment>
<dbReference type="CDD" id="cd03134">
    <property type="entry name" value="GATase1_PfpI_like"/>
    <property type="match status" value="1"/>
</dbReference>
<reference evidence="3 4" key="1">
    <citation type="submission" date="2018-04" db="EMBL/GenBank/DDBJ databases">
        <title>Genomic Encyclopedia of Archaeal and Bacterial Type Strains, Phase II (KMG-II): from individual species to whole genera.</title>
        <authorList>
            <person name="Goeker M."/>
        </authorList>
    </citation>
    <scope>NUCLEOTIDE SEQUENCE [LARGE SCALE GENOMIC DNA]</scope>
    <source>
        <strain evidence="3 4">DSM 23382</strain>
    </source>
</reference>
<dbReference type="RefSeq" id="WP_107991025.1">
    <property type="nucleotide sequence ID" value="NZ_QAYG01000007.1"/>
</dbReference>
<dbReference type="InterPro" id="IPR002818">
    <property type="entry name" value="DJ-1/PfpI"/>
</dbReference>
<dbReference type="EMBL" id="QAYG01000007">
    <property type="protein sequence ID" value="PTW59392.1"/>
    <property type="molecule type" value="Genomic_DNA"/>
</dbReference>